<evidence type="ECO:0000313" key="3">
    <source>
        <dbReference type="Proteomes" id="UP000789570"/>
    </source>
</evidence>
<dbReference type="Pfam" id="PF02752">
    <property type="entry name" value="Arrestin_C"/>
    <property type="match status" value="1"/>
</dbReference>
<dbReference type="GO" id="GO:0005886">
    <property type="term" value="C:plasma membrane"/>
    <property type="evidence" value="ECO:0007669"/>
    <property type="project" value="TreeGrafter"/>
</dbReference>
<dbReference type="InterPro" id="IPR014752">
    <property type="entry name" value="Arrestin-like_C"/>
</dbReference>
<dbReference type="SMART" id="SM01017">
    <property type="entry name" value="Arrestin_C"/>
    <property type="match status" value="1"/>
</dbReference>
<comment type="caution">
    <text evidence="2">The sequence shown here is derived from an EMBL/GenBank/DDBJ whole genome shotgun (WGS) entry which is preliminary data.</text>
</comment>
<dbReference type="OrthoDB" id="7785529at2759"/>
<dbReference type="GO" id="GO:0005829">
    <property type="term" value="C:cytosol"/>
    <property type="evidence" value="ECO:0007669"/>
    <property type="project" value="TreeGrafter"/>
</dbReference>
<dbReference type="InterPro" id="IPR014756">
    <property type="entry name" value="Ig_E-set"/>
</dbReference>
<reference evidence="2" key="1">
    <citation type="submission" date="2021-06" db="EMBL/GenBank/DDBJ databases">
        <authorList>
            <person name="Kallberg Y."/>
            <person name="Tangrot J."/>
            <person name="Rosling A."/>
        </authorList>
    </citation>
    <scope>NUCLEOTIDE SEQUENCE</scope>
    <source>
        <strain evidence="2">UK204</strain>
    </source>
</reference>
<name>A0A9N8Z8S4_9GLOM</name>
<keyword evidence="3" id="KW-1185">Reference proteome</keyword>
<dbReference type="GO" id="GO:0031625">
    <property type="term" value="F:ubiquitin protein ligase binding"/>
    <property type="evidence" value="ECO:0007669"/>
    <property type="project" value="TreeGrafter"/>
</dbReference>
<dbReference type="Proteomes" id="UP000789570">
    <property type="component" value="Unassembled WGS sequence"/>
</dbReference>
<dbReference type="PANTHER" id="PTHR11188">
    <property type="entry name" value="ARRESTIN DOMAIN CONTAINING PROTEIN"/>
    <property type="match status" value="1"/>
</dbReference>
<dbReference type="GO" id="GO:0030674">
    <property type="term" value="F:protein-macromolecule adaptor activity"/>
    <property type="evidence" value="ECO:0007669"/>
    <property type="project" value="TreeGrafter"/>
</dbReference>
<sequence length="474" mass="53649">MQALASYFSDFYIRIEEPTRERFPGEEVCGMSEFITQLYNVVCCLNKPLFTRFSNPNLGVITLKSSKPVKKSAIRLKFKGKVTLEAKDHEFHLFEKEIPVEELARARKKNQRFSFSLNLPTDDIPSSCTFSGYTITYTLKATIQTVSWLSEALLPKCFTEIKVLDHINISNYPPPIIKPFQIEVKGKKNRHGLAHTNVEIPKGAIMRGETLPIRIHISHIVPIKNLEGVLIALYRRTKIILRDGKEEVVREVVASTVSPILIDPVSLETIINTKLTIPNEIPPTISNGKFFFVSYLLEVHVDLTIKKTIFESSSRIGKHNYTHLRKKLGRYNGYFNIPLVIGTTNSNNCDSNNGQIDMQNPSVSCLPIPNFSSRSHARRSSEWTIISSNNSIGPSPSFLSISLPDSQLSQHCDNNSNVIPWDGFISPVPSAPSVEELNIYENDLNNAYYPQYNNTTLLNSPLHSVVNKFFRFIF</sequence>
<evidence type="ECO:0000313" key="2">
    <source>
        <dbReference type="EMBL" id="CAG8473434.1"/>
    </source>
</evidence>
<proteinExistence type="predicted"/>
<gene>
    <name evidence="2" type="ORF">FCALED_LOCUS2340</name>
</gene>
<dbReference type="InterPro" id="IPR050357">
    <property type="entry name" value="Arrestin_domain-protein"/>
</dbReference>
<dbReference type="AlphaFoldDB" id="A0A9N8Z8S4"/>
<dbReference type="Gene3D" id="2.60.40.640">
    <property type="match status" value="2"/>
</dbReference>
<accession>A0A9N8Z8S4</accession>
<evidence type="ECO:0000259" key="1">
    <source>
        <dbReference type="SMART" id="SM01017"/>
    </source>
</evidence>
<protein>
    <submittedName>
        <fullName evidence="2">12065_t:CDS:1</fullName>
    </submittedName>
</protein>
<organism evidence="2 3">
    <name type="scientific">Funneliformis caledonium</name>
    <dbReference type="NCBI Taxonomy" id="1117310"/>
    <lineage>
        <taxon>Eukaryota</taxon>
        <taxon>Fungi</taxon>
        <taxon>Fungi incertae sedis</taxon>
        <taxon>Mucoromycota</taxon>
        <taxon>Glomeromycotina</taxon>
        <taxon>Glomeromycetes</taxon>
        <taxon>Glomerales</taxon>
        <taxon>Glomeraceae</taxon>
        <taxon>Funneliformis</taxon>
    </lineage>
</organism>
<dbReference type="SUPFAM" id="SSF81296">
    <property type="entry name" value="E set domains"/>
    <property type="match status" value="1"/>
</dbReference>
<dbReference type="EMBL" id="CAJVPQ010000346">
    <property type="protein sequence ID" value="CAG8473434.1"/>
    <property type="molecule type" value="Genomic_DNA"/>
</dbReference>
<dbReference type="GO" id="GO:0070086">
    <property type="term" value="P:ubiquitin-dependent endocytosis"/>
    <property type="evidence" value="ECO:0007669"/>
    <property type="project" value="TreeGrafter"/>
</dbReference>
<dbReference type="InterPro" id="IPR011022">
    <property type="entry name" value="Arrestin_C-like"/>
</dbReference>
<feature type="domain" description="Arrestin C-terminal-like" evidence="1">
    <location>
        <begin position="190"/>
        <end position="314"/>
    </location>
</feature>
<dbReference type="PANTHER" id="PTHR11188:SF161">
    <property type="entry name" value="PH-RESPONSE REGULATOR PROTEIN PALF_RIM8"/>
    <property type="match status" value="1"/>
</dbReference>